<dbReference type="EnsemblPlants" id="MELO3C023176.2.1">
    <property type="protein sequence ID" value="MELO3C023176.2.1"/>
    <property type="gene ID" value="MELO3C023176.2"/>
</dbReference>
<protein>
    <submittedName>
        <fullName evidence="1">Uncharacterized protein</fullName>
    </submittedName>
</protein>
<dbReference type="AlphaFoldDB" id="A0A9I9DTX8"/>
<dbReference type="Gramene" id="MELO3C023176.2.1">
    <property type="protein sequence ID" value="MELO3C023176.2.1"/>
    <property type="gene ID" value="MELO3C023176.2"/>
</dbReference>
<proteinExistence type="predicted"/>
<reference evidence="1" key="1">
    <citation type="submission" date="2023-03" db="UniProtKB">
        <authorList>
            <consortium name="EnsemblPlants"/>
        </authorList>
    </citation>
    <scope>IDENTIFICATION</scope>
</reference>
<evidence type="ECO:0000313" key="1">
    <source>
        <dbReference type="EnsemblPlants" id="MELO3C023176.2.1"/>
    </source>
</evidence>
<accession>A0A9I9DTX8</accession>
<name>A0A9I9DTX8_CUCME</name>
<organism evidence="1">
    <name type="scientific">Cucumis melo</name>
    <name type="common">Muskmelon</name>
    <dbReference type="NCBI Taxonomy" id="3656"/>
    <lineage>
        <taxon>Eukaryota</taxon>
        <taxon>Viridiplantae</taxon>
        <taxon>Streptophyta</taxon>
        <taxon>Embryophyta</taxon>
        <taxon>Tracheophyta</taxon>
        <taxon>Spermatophyta</taxon>
        <taxon>Magnoliopsida</taxon>
        <taxon>eudicotyledons</taxon>
        <taxon>Gunneridae</taxon>
        <taxon>Pentapetalae</taxon>
        <taxon>rosids</taxon>
        <taxon>fabids</taxon>
        <taxon>Cucurbitales</taxon>
        <taxon>Cucurbitaceae</taxon>
        <taxon>Benincaseae</taxon>
        <taxon>Cucumis</taxon>
    </lineage>
</organism>
<sequence>MGRWRRTLGVYLSGLSPVRLVARGLRSSTPTPLSAGRCRWRLAGQGWTRVEDGAAVA</sequence>